<sequence>MSEIKEEKVEAVTQKKQEPNQKEIRRKPNSPKKFSKEDKGQDKDEVAFIEQVISINRITKVTKGGKKLSFSALVVVGDTKGRVGYSLSKAREVAIAIRKAMGVAKKNMIQVKLKGTTIPHEIIGQCGGARVLLKPASEGTGVIASGPVRAVCDGAGIHNILTKCHRSNNPINVVKAVIDGLTRLKSVNQDNKNATE</sequence>
<dbReference type="GO" id="GO:0006412">
    <property type="term" value="P:translation"/>
    <property type="evidence" value="ECO:0007669"/>
    <property type="project" value="InterPro"/>
</dbReference>
<dbReference type="InterPro" id="IPR000851">
    <property type="entry name" value="Ribosomal_uS5"/>
</dbReference>
<dbReference type="PROSITE" id="PS50881">
    <property type="entry name" value="S5_DSRBD"/>
    <property type="match status" value="1"/>
</dbReference>
<dbReference type="AlphaFoldDB" id="A0A3B1DXU1"/>
<dbReference type="InterPro" id="IPR018192">
    <property type="entry name" value="Ribosomal_uS5_N_CS"/>
</dbReference>
<evidence type="ECO:0000256" key="5">
    <source>
        <dbReference type="ARBA" id="ARBA00023274"/>
    </source>
</evidence>
<reference evidence="8" key="1">
    <citation type="submission" date="2018-06" db="EMBL/GenBank/DDBJ databases">
        <authorList>
            <person name="Zhirakovskaya E."/>
        </authorList>
    </citation>
    <scope>NUCLEOTIDE SEQUENCE</scope>
</reference>
<evidence type="ECO:0000259" key="7">
    <source>
        <dbReference type="PROSITE" id="PS50881"/>
    </source>
</evidence>
<dbReference type="GO" id="GO:0015935">
    <property type="term" value="C:small ribosomal subunit"/>
    <property type="evidence" value="ECO:0007669"/>
    <property type="project" value="InterPro"/>
</dbReference>
<keyword evidence="4 8" id="KW-0689">Ribosomal protein</keyword>
<dbReference type="InterPro" id="IPR013810">
    <property type="entry name" value="Ribosomal_uS5_N"/>
</dbReference>
<keyword evidence="2" id="KW-0699">rRNA-binding</keyword>
<feature type="domain" description="S5 DRBM" evidence="7">
    <location>
        <begin position="48"/>
        <end position="111"/>
    </location>
</feature>
<evidence type="ECO:0000256" key="6">
    <source>
        <dbReference type="SAM" id="MobiDB-lite"/>
    </source>
</evidence>
<comment type="similarity">
    <text evidence="1">Belongs to the universal ribosomal protein uS5 family.</text>
</comment>
<dbReference type="HAMAP" id="MF_01307_B">
    <property type="entry name" value="Ribosomal_uS5_B"/>
    <property type="match status" value="1"/>
</dbReference>
<feature type="region of interest" description="Disordered" evidence="6">
    <location>
        <begin position="1"/>
        <end position="41"/>
    </location>
</feature>
<dbReference type="NCBIfam" id="TIGR01021">
    <property type="entry name" value="rpsE_bact"/>
    <property type="match status" value="1"/>
</dbReference>
<accession>A0A3B1DXU1</accession>
<keyword evidence="3" id="KW-0694">RNA-binding</keyword>
<evidence type="ECO:0000313" key="8">
    <source>
        <dbReference type="EMBL" id="VAX37175.1"/>
    </source>
</evidence>
<organism evidence="8">
    <name type="scientific">hydrothermal vent metagenome</name>
    <dbReference type="NCBI Taxonomy" id="652676"/>
    <lineage>
        <taxon>unclassified sequences</taxon>
        <taxon>metagenomes</taxon>
        <taxon>ecological metagenomes</taxon>
    </lineage>
</organism>
<protein>
    <submittedName>
        <fullName evidence="8">SSU ribosomal protein S5p (S2e)</fullName>
    </submittedName>
</protein>
<evidence type="ECO:0000256" key="3">
    <source>
        <dbReference type="ARBA" id="ARBA00022884"/>
    </source>
</evidence>
<dbReference type="GO" id="GO:0019843">
    <property type="term" value="F:rRNA binding"/>
    <property type="evidence" value="ECO:0007669"/>
    <property type="project" value="UniProtKB-KW"/>
</dbReference>
<dbReference type="FunFam" id="3.30.230.10:FF:000002">
    <property type="entry name" value="30S ribosomal protein S5"/>
    <property type="match status" value="1"/>
</dbReference>
<dbReference type="Gene3D" id="3.30.230.10">
    <property type="match status" value="1"/>
</dbReference>
<dbReference type="InterPro" id="IPR005712">
    <property type="entry name" value="Ribosomal_uS5_bac-type"/>
</dbReference>
<dbReference type="PANTHER" id="PTHR48277:SF1">
    <property type="entry name" value="MITOCHONDRIAL RIBOSOMAL PROTEIN S5"/>
    <property type="match status" value="1"/>
</dbReference>
<name>A0A3B1DXU1_9ZZZZ</name>
<proteinExistence type="inferred from homology"/>
<dbReference type="Pfam" id="PF00333">
    <property type="entry name" value="Ribosomal_S5"/>
    <property type="match status" value="1"/>
</dbReference>
<dbReference type="EMBL" id="UOGJ01000120">
    <property type="protein sequence ID" value="VAX37175.1"/>
    <property type="molecule type" value="Genomic_DNA"/>
</dbReference>
<dbReference type="Gene3D" id="3.30.160.20">
    <property type="match status" value="1"/>
</dbReference>
<keyword evidence="5" id="KW-0687">Ribonucleoprotein</keyword>
<evidence type="ECO:0000256" key="2">
    <source>
        <dbReference type="ARBA" id="ARBA00022730"/>
    </source>
</evidence>
<gene>
    <name evidence="8" type="ORF">MNBD_UNCLBAC01-781</name>
</gene>
<evidence type="ECO:0000256" key="4">
    <source>
        <dbReference type="ARBA" id="ARBA00022980"/>
    </source>
</evidence>
<dbReference type="PANTHER" id="PTHR48277">
    <property type="entry name" value="MITOCHONDRIAL RIBOSOMAL PROTEIN S5"/>
    <property type="match status" value="1"/>
</dbReference>
<dbReference type="GO" id="GO:0003735">
    <property type="term" value="F:structural constituent of ribosome"/>
    <property type="evidence" value="ECO:0007669"/>
    <property type="project" value="InterPro"/>
</dbReference>
<dbReference type="InterPro" id="IPR014721">
    <property type="entry name" value="Ribsml_uS5_D2-typ_fold_subgr"/>
</dbReference>
<dbReference type="InterPro" id="IPR005324">
    <property type="entry name" value="Ribosomal_uS5_C"/>
</dbReference>
<dbReference type="Pfam" id="PF03719">
    <property type="entry name" value="Ribosomal_S5_C"/>
    <property type="match status" value="1"/>
</dbReference>
<dbReference type="InterPro" id="IPR020568">
    <property type="entry name" value="Ribosomal_Su5_D2-typ_SF"/>
</dbReference>
<dbReference type="SUPFAM" id="SSF54211">
    <property type="entry name" value="Ribosomal protein S5 domain 2-like"/>
    <property type="match status" value="1"/>
</dbReference>
<dbReference type="PROSITE" id="PS00585">
    <property type="entry name" value="RIBOSOMAL_S5"/>
    <property type="match status" value="1"/>
</dbReference>
<dbReference type="GO" id="GO:0005737">
    <property type="term" value="C:cytoplasm"/>
    <property type="evidence" value="ECO:0007669"/>
    <property type="project" value="UniProtKB-ARBA"/>
</dbReference>
<feature type="compositionally biased region" description="Basic and acidic residues" evidence="6">
    <location>
        <begin position="1"/>
        <end position="23"/>
    </location>
</feature>
<dbReference type="SUPFAM" id="SSF54768">
    <property type="entry name" value="dsRNA-binding domain-like"/>
    <property type="match status" value="1"/>
</dbReference>
<evidence type="ECO:0000256" key="1">
    <source>
        <dbReference type="ARBA" id="ARBA00008945"/>
    </source>
</evidence>